<dbReference type="KEGG" id="aalt:CC77DRAFT_948356"/>
<evidence type="ECO:0000256" key="1">
    <source>
        <dbReference type="SAM" id="Phobius"/>
    </source>
</evidence>
<gene>
    <name evidence="2" type="ORF">CC77DRAFT_948356</name>
</gene>
<keyword evidence="1" id="KW-1133">Transmembrane helix</keyword>
<dbReference type="AlphaFoldDB" id="A0A177D605"/>
<dbReference type="GeneID" id="29120788"/>
<protein>
    <submittedName>
        <fullName evidence="2">Uncharacterized protein</fullName>
    </submittedName>
</protein>
<organism evidence="2 3">
    <name type="scientific">Alternaria alternata</name>
    <name type="common">Alternaria rot fungus</name>
    <name type="synonym">Torula alternata</name>
    <dbReference type="NCBI Taxonomy" id="5599"/>
    <lineage>
        <taxon>Eukaryota</taxon>
        <taxon>Fungi</taxon>
        <taxon>Dikarya</taxon>
        <taxon>Ascomycota</taxon>
        <taxon>Pezizomycotina</taxon>
        <taxon>Dothideomycetes</taxon>
        <taxon>Pleosporomycetidae</taxon>
        <taxon>Pleosporales</taxon>
        <taxon>Pleosporineae</taxon>
        <taxon>Pleosporaceae</taxon>
        <taxon>Alternaria</taxon>
        <taxon>Alternaria sect. Alternaria</taxon>
        <taxon>Alternaria alternata complex</taxon>
    </lineage>
</organism>
<reference evidence="2 3" key="1">
    <citation type="submission" date="2016-05" db="EMBL/GenBank/DDBJ databases">
        <title>Comparative analysis of secretome profiles of manganese(II)-oxidizing ascomycete fungi.</title>
        <authorList>
            <consortium name="DOE Joint Genome Institute"/>
            <person name="Zeiner C.A."/>
            <person name="Purvine S.O."/>
            <person name="Zink E.M."/>
            <person name="Wu S."/>
            <person name="Pasa-Tolic L."/>
            <person name="Chaput D.L."/>
            <person name="Haridas S."/>
            <person name="Grigoriev I.V."/>
            <person name="Santelli C.M."/>
            <person name="Hansel C.M."/>
        </authorList>
    </citation>
    <scope>NUCLEOTIDE SEQUENCE [LARGE SCALE GENOMIC DNA]</scope>
    <source>
        <strain evidence="2 3">SRC1lrK2f</strain>
    </source>
</reference>
<name>A0A177D605_ALTAL</name>
<dbReference type="VEuPathDB" id="FungiDB:CC77DRAFT_948356"/>
<evidence type="ECO:0000313" key="2">
    <source>
        <dbReference type="EMBL" id="OAG14687.1"/>
    </source>
</evidence>
<keyword evidence="1" id="KW-0812">Transmembrane</keyword>
<dbReference type="Proteomes" id="UP000077248">
    <property type="component" value="Unassembled WGS sequence"/>
</dbReference>
<keyword evidence="3" id="KW-1185">Reference proteome</keyword>
<dbReference type="EMBL" id="KV441498">
    <property type="protein sequence ID" value="OAG14687.1"/>
    <property type="molecule type" value="Genomic_DNA"/>
</dbReference>
<dbReference type="RefSeq" id="XP_018380108.1">
    <property type="nucleotide sequence ID" value="XM_018535194.1"/>
</dbReference>
<sequence length="53" mass="5502">LGPEVEQLLEQQPIGGVLVAFRNQTIEDPVVIVGLATVVSALGGSVYMVPRAA</sequence>
<accession>A0A177D605</accession>
<proteinExistence type="predicted"/>
<feature type="non-terminal residue" evidence="2">
    <location>
        <position position="1"/>
    </location>
</feature>
<feature type="transmembrane region" description="Helical" evidence="1">
    <location>
        <begin position="30"/>
        <end position="49"/>
    </location>
</feature>
<evidence type="ECO:0000313" key="3">
    <source>
        <dbReference type="Proteomes" id="UP000077248"/>
    </source>
</evidence>
<keyword evidence="1" id="KW-0472">Membrane</keyword>